<protein>
    <submittedName>
        <fullName evidence="1">Uncharacterized protein</fullName>
    </submittedName>
</protein>
<reference evidence="2" key="1">
    <citation type="journal article" date="2013" name="Nature">
        <title>Draft genome of the wheat A-genome progenitor Triticum urartu.</title>
        <authorList>
            <person name="Ling H.Q."/>
            <person name="Zhao S."/>
            <person name="Liu D."/>
            <person name="Wang J."/>
            <person name="Sun H."/>
            <person name="Zhang C."/>
            <person name="Fan H."/>
            <person name="Li D."/>
            <person name="Dong L."/>
            <person name="Tao Y."/>
            <person name="Gao C."/>
            <person name="Wu H."/>
            <person name="Li Y."/>
            <person name="Cui Y."/>
            <person name="Guo X."/>
            <person name="Zheng S."/>
            <person name="Wang B."/>
            <person name="Yu K."/>
            <person name="Liang Q."/>
            <person name="Yang W."/>
            <person name="Lou X."/>
            <person name="Chen J."/>
            <person name="Feng M."/>
            <person name="Jian J."/>
            <person name="Zhang X."/>
            <person name="Luo G."/>
            <person name="Jiang Y."/>
            <person name="Liu J."/>
            <person name="Wang Z."/>
            <person name="Sha Y."/>
            <person name="Zhang B."/>
            <person name="Wu H."/>
            <person name="Tang D."/>
            <person name="Shen Q."/>
            <person name="Xue P."/>
            <person name="Zou S."/>
            <person name="Wang X."/>
            <person name="Liu X."/>
            <person name="Wang F."/>
            <person name="Yang Y."/>
            <person name="An X."/>
            <person name="Dong Z."/>
            <person name="Zhang K."/>
            <person name="Zhang X."/>
            <person name="Luo M.C."/>
            <person name="Dvorak J."/>
            <person name="Tong Y."/>
            <person name="Wang J."/>
            <person name="Yang H."/>
            <person name="Li Z."/>
            <person name="Wang D."/>
            <person name="Zhang A."/>
            <person name="Wang J."/>
        </authorList>
    </citation>
    <scope>NUCLEOTIDE SEQUENCE</scope>
    <source>
        <strain evidence="2">cv. G1812</strain>
    </source>
</reference>
<accession>A0A8R7PDI6</accession>
<sequence>MSSDKLGTSTSVPLFPGQIYFLRGVSWAKLCWQVTKWTWARGQWQRDPALVRQEQLASATTHPHLRN</sequence>
<organism evidence="1 2">
    <name type="scientific">Triticum urartu</name>
    <name type="common">Red wild einkorn</name>
    <name type="synonym">Crithodium urartu</name>
    <dbReference type="NCBI Taxonomy" id="4572"/>
    <lineage>
        <taxon>Eukaryota</taxon>
        <taxon>Viridiplantae</taxon>
        <taxon>Streptophyta</taxon>
        <taxon>Embryophyta</taxon>
        <taxon>Tracheophyta</taxon>
        <taxon>Spermatophyta</taxon>
        <taxon>Magnoliopsida</taxon>
        <taxon>Liliopsida</taxon>
        <taxon>Poales</taxon>
        <taxon>Poaceae</taxon>
        <taxon>BOP clade</taxon>
        <taxon>Pooideae</taxon>
        <taxon>Triticodae</taxon>
        <taxon>Triticeae</taxon>
        <taxon>Triticinae</taxon>
        <taxon>Triticum</taxon>
    </lineage>
</organism>
<reference evidence="1" key="3">
    <citation type="submission" date="2022-06" db="UniProtKB">
        <authorList>
            <consortium name="EnsemblPlants"/>
        </authorList>
    </citation>
    <scope>IDENTIFICATION</scope>
</reference>
<dbReference type="Proteomes" id="UP000015106">
    <property type="component" value="Chromosome 2"/>
</dbReference>
<evidence type="ECO:0000313" key="2">
    <source>
        <dbReference type="Proteomes" id="UP000015106"/>
    </source>
</evidence>
<dbReference type="Gramene" id="TuG1812G0200002546.01.T02">
    <property type="protein sequence ID" value="TuG1812G0200002546.01.T02.cds422823"/>
    <property type="gene ID" value="TuG1812G0200002546.01"/>
</dbReference>
<name>A0A8R7PDI6_TRIUA</name>
<evidence type="ECO:0000313" key="1">
    <source>
        <dbReference type="EnsemblPlants" id="TuG1812G0200002546.01.T02.cds422823"/>
    </source>
</evidence>
<reference evidence="1" key="2">
    <citation type="submission" date="2018-03" db="EMBL/GenBank/DDBJ databases">
        <title>The Triticum urartu genome reveals the dynamic nature of wheat genome evolution.</title>
        <authorList>
            <person name="Ling H."/>
            <person name="Ma B."/>
            <person name="Shi X."/>
            <person name="Liu H."/>
            <person name="Dong L."/>
            <person name="Sun H."/>
            <person name="Cao Y."/>
            <person name="Gao Q."/>
            <person name="Zheng S."/>
            <person name="Li Y."/>
            <person name="Yu Y."/>
            <person name="Du H."/>
            <person name="Qi M."/>
            <person name="Li Y."/>
            <person name="Yu H."/>
            <person name="Cui Y."/>
            <person name="Wang N."/>
            <person name="Chen C."/>
            <person name="Wu H."/>
            <person name="Zhao Y."/>
            <person name="Zhang J."/>
            <person name="Li Y."/>
            <person name="Zhou W."/>
            <person name="Zhang B."/>
            <person name="Hu W."/>
            <person name="Eijk M."/>
            <person name="Tang J."/>
            <person name="Witsenboer H."/>
            <person name="Zhao S."/>
            <person name="Li Z."/>
            <person name="Zhang A."/>
            <person name="Wang D."/>
            <person name="Liang C."/>
        </authorList>
    </citation>
    <scope>NUCLEOTIDE SEQUENCE [LARGE SCALE GENOMIC DNA]</scope>
    <source>
        <strain evidence="1">cv. G1812</strain>
    </source>
</reference>
<dbReference type="EnsemblPlants" id="TuG1812G0200002546.01.T02">
    <property type="protein sequence ID" value="TuG1812G0200002546.01.T02.cds422823"/>
    <property type="gene ID" value="TuG1812G0200002546.01"/>
</dbReference>
<proteinExistence type="predicted"/>
<keyword evidence="2" id="KW-1185">Reference proteome</keyword>
<dbReference type="AlphaFoldDB" id="A0A8R7PDI6"/>